<proteinExistence type="inferred from homology"/>
<dbReference type="EMBL" id="CAXITT010000470">
    <property type="protein sequence ID" value="CAL1542111.1"/>
    <property type="molecule type" value="Genomic_DNA"/>
</dbReference>
<dbReference type="Pfam" id="PF00022">
    <property type="entry name" value="Actin"/>
    <property type="match status" value="1"/>
</dbReference>
<evidence type="ECO:0000256" key="1">
    <source>
        <dbReference type="ARBA" id="ARBA00003520"/>
    </source>
</evidence>
<dbReference type="CDD" id="cd10207">
    <property type="entry name" value="ASKHA_NBD_Arp10"/>
    <property type="match status" value="1"/>
</dbReference>
<name>A0AAV2I8I1_LYMST</name>
<sequence>MSLYENLSIEDQKAFVVDIGAAYVKCGLAGENGPTCIIPSLSKNSRTGQVVKIWDYKNTEELYEYLKDLLYTLLFRHLLLTPRDKRVVVIESILCPSDFRDTLARVLYKHFEVGCVLFAPSHLLSLLTLGTNIGLVIDVGYQETLVIPIYEGIHILKGLQSIPLAGKAIESRIKSQLMEHGTVCTADKQHQAVASIPDIVTDELLEDIKIRCCFVTEYTRGQQIQDVTMRGGHANKLPPPPPDTDYPLDGSSVLNVSGRIREHSCEVLFELDSEEASIATIVLDALVKCPIDTRIALASNILVMGGTAMMPGFYHRLQLELSNLLKKPKYAQQLGIKGFRFHKAPAKENYTAWLGGALIGALETLASKSLSRDVYLQKGKLPDWCCIDSEFLEEKKG</sequence>
<dbReference type="Proteomes" id="UP001497497">
    <property type="component" value="Unassembled WGS sequence"/>
</dbReference>
<organism evidence="3 4">
    <name type="scientific">Lymnaea stagnalis</name>
    <name type="common">Great pond snail</name>
    <name type="synonym">Helix stagnalis</name>
    <dbReference type="NCBI Taxonomy" id="6523"/>
    <lineage>
        <taxon>Eukaryota</taxon>
        <taxon>Metazoa</taxon>
        <taxon>Spiralia</taxon>
        <taxon>Lophotrochozoa</taxon>
        <taxon>Mollusca</taxon>
        <taxon>Gastropoda</taxon>
        <taxon>Heterobranchia</taxon>
        <taxon>Euthyneura</taxon>
        <taxon>Panpulmonata</taxon>
        <taxon>Hygrophila</taxon>
        <taxon>Lymnaeoidea</taxon>
        <taxon>Lymnaeidae</taxon>
        <taxon>Lymnaea</taxon>
    </lineage>
</organism>
<comment type="similarity">
    <text evidence="2">Belongs to the actin family.</text>
</comment>
<keyword evidence="4" id="KW-1185">Reference proteome</keyword>
<evidence type="ECO:0000313" key="3">
    <source>
        <dbReference type="EMBL" id="CAL1542111.1"/>
    </source>
</evidence>
<dbReference type="AlphaFoldDB" id="A0AAV2I8I1"/>
<protein>
    <recommendedName>
        <fullName evidence="5">Actin-related protein 10</fullName>
    </recommendedName>
</protein>
<accession>A0AAV2I8I1</accession>
<dbReference type="PANTHER" id="PTHR11937">
    <property type="entry name" value="ACTIN"/>
    <property type="match status" value="1"/>
</dbReference>
<evidence type="ECO:0000313" key="4">
    <source>
        <dbReference type="Proteomes" id="UP001497497"/>
    </source>
</evidence>
<comment type="caution">
    <text evidence="3">The sequence shown here is derived from an EMBL/GenBank/DDBJ whole genome shotgun (WGS) entry which is preliminary data.</text>
</comment>
<gene>
    <name evidence="3" type="ORF">GSLYS_00015717001</name>
</gene>
<evidence type="ECO:0008006" key="5">
    <source>
        <dbReference type="Google" id="ProtNLM"/>
    </source>
</evidence>
<dbReference type="SUPFAM" id="SSF53067">
    <property type="entry name" value="Actin-like ATPase domain"/>
    <property type="match status" value="2"/>
</dbReference>
<comment type="function">
    <text evidence="1">Actins are highly conserved proteins that are involved in various types of cell motility and are ubiquitously expressed in all eukaryotic cells.</text>
</comment>
<dbReference type="SMART" id="SM00268">
    <property type="entry name" value="ACTIN"/>
    <property type="match status" value="1"/>
</dbReference>
<evidence type="ECO:0000256" key="2">
    <source>
        <dbReference type="RuleBase" id="RU000487"/>
    </source>
</evidence>
<dbReference type="Gene3D" id="3.90.640.10">
    <property type="entry name" value="Actin, Chain A, domain 4"/>
    <property type="match status" value="1"/>
</dbReference>
<dbReference type="InterPro" id="IPR004000">
    <property type="entry name" value="Actin"/>
</dbReference>
<dbReference type="Gene3D" id="3.30.420.40">
    <property type="match status" value="2"/>
</dbReference>
<reference evidence="3 4" key="1">
    <citation type="submission" date="2024-04" db="EMBL/GenBank/DDBJ databases">
        <authorList>
            <consortium name="Genoscope - CEA"/>
            <person name="William W."/>
        </authorList>
    </citation>
    <scope>NUCLEOTIDE SEQUENCE [LARGE SCALE GENOMIC DNA]</scope>
</reference>
<dbReference type="InterPro" id="IPR043129">
    <property type="entry name" value="ATPase_NBD"/>
</dbReference>